<keyword evidence="4" id="KW-0804">Transcription</keyword>
<dbReference type="RefSeq" id="WP_344636447.1">
    <property type="nucleotide sequence ID" value="NZ_BAAATR010000009.1"/>
</dbReference>
<reference evidence="9" key="1">
    <citation type="journal article" date="2019" name="Int. J. Syst. Evol. Microbiol.">
        <title>The Global Catalogue of Microorganisms (GCM) 10K type strain sequencing project: providing services to taxonomists for standard genome sequencing and annotation.</title>
        <authorList>
            <consortium name="The Broad Institute Genomics Platform"/>
            <consortium name="The Broad Institute Genome Sequencing Center for Infectious Disease"/>
            <person name="Wu L."/>
            <person name="Ma J."/>
        </authorList>
    </citation>
    <scope>NUCLEOTIDE SEQUENCE [LARGE SCALE GENOMIC DNA]</scope>
    <source>
        <strain evidence="9">JCM 7356</strain>
    </source>
</reference>
<dbReference type="Proteomes" id="UP001500305">
    <property type="component" value="Unassembled WGS sequence"/>
</dbReference>
<feature type="domain" description="Response regulatory" evidence="7">
    <location>
        <begin position="9"/>
        <end position="125"/>
    </location>
</feature>
<evidence type="ECO:0000256" key="5">
    <source>
        <dbReference type="PROSITE-ProRule" id="PRU00169"/>
    </source>
</evidence>
<comment type="caution">
    <text evidence="8">The sequence shown here is derived from an EMBL/GenBank/DDBJ whole genome shotgun (WGS) entry which is preliminary data.</text>
</comment>
<evidence type="ECO:0000256" key="4">
    <source>
        <dbReference type="ARBA" id="ARBA00023163"/>
    </source>
</evidence>
<dbReference type="InterPro" id="IPR016032">
    <property type="entry name" value="Sig_transdc_resp-reg_C-effctor"/>
</dbReference>
<proteinExistence type="predicted"/>
<dbReference type="SUPFAM" id="SSF52172">
    <property type="entry name" value="CheY-like"/>
    <property type="match status" value="1"/>
</dbReference>
<dbReference type="PROSITE" id="PS50110">
    <property type="entry name" value="RESPONSE_REGULATORY"/>
    <property type="match status" value="1"/>
</dbReference>
<dbReference type="Pfam" id="PF00072">
    <property type="entry name" value="Response_reg"/>
    <property type="match status" value="1"/>
</dbReference>
<dbReference type="EMBL" id="BAAATR010000009">
    <property type="protein sequence ID" value="GAA2242936.1"/>
    <property type="molecule type" value="Genomic_DNA"/>
</dbReference>
<dbReference type="PROSITE" id="PS50043">
    <property type="entry name" value="HTH_LUXR_2"/>
    <property type="match status" value="1"/>
</dbReference>
<evidence type="ECO:0000256" key="3">
    <source>
        <dbReference type="ARBA" id="ARBA00023125"/>
    </source>
</evidence>
<feature type="modified residue" description="4-aspartylphosphate" evidence="5">
    <location>
        <position position="60"/>
    </location>
</feature>
<name>A0ABP5QSS5_9ACTN</name>
<protein>
    <submittedName>
        <fullName evidence="8">Response regulator transcription factor</fullName>
    </submittedName>
</protein>
<dbReference type="InterPro" id="IPR011006">
    <property type="entry name" value="CheY-like_superfamily"/>
</dbReference>
<dbReference type="Gene3D" id="3.40.50.2300">
    <property type="match status" value="1"/>
</dbReference>
<keyword evidence="2" id="KW-0805">Transcription regulation</keyword>
<dbReference type="PANTHER" id="PTHR43214">
    <property type="entry name" value="TWO-COMPONENT RESPONSE REGULATOR"/>
    <property type="match status" value="1"/>
</dbReference>
<dbReference type="PANTHER" id="PTHR43214:SF24">
    <property type="entry name" value="TRANSCRIPTIONAL REGULATORY PROTEIN NARL-RELATED"/>
    <property type="match status" value="1"/>
</dbReference>
<keyword evidence="1 5" id="KW-0597">Phosphoprotein</keyword>
<dbReference type="InterPro" id="IPR058245">
    <property type="entry name" value="NreC/VraR/RcsB-like_REC"/>
</dbReference>
<organism evidence="8 9">
    <name type="scientific">Kitasatospora cystarginea</name>
    <dbReference type="NCBI Taxonomy" id="58350"/>
    <lineage>
        <taxon>Bacteria</taxon>
        <taxon>Bacillati</taxon>
        <taxon>Actinomycetota</taxon>
        <taxon>Actinomycetes</taxon>
        <taxon>Kitasatosporales</taxon>
        <taxon>Streptomycetaceae</taxon>
        <taxon>Kitasatospora</taxon>
    </lineage>
</organism>
<feature type="domain" description="HTH luxR-type" evidence="6">
    <location>
        <begin position="152"/>
        <end position="217"/>
    </location>
</feature>
<evidence type="ECO:0000256" key="2">
    <source>
        <dbReference type="ARBA" id="ARBA00023015"/>
    </source>
</evidence>
<dbReference type="InterPro" id="IPR039420">
    <property type="entry name" value="WalR-like"/>
</dbReference>
<dbReference type="SMART" id="SM00448">
    <property type="entry name" value="REC"/>
    <property type="match status" value="1"/>
</dbReference>
<evidence type="ECO:0000259" key="6">
    <source>
        <dbReference type="PROSITE" id="PS50043"/>
    </source>
</evidence>
<dbReference type="InterPro" id="IPR000792">
    <property type="entry name" value="Tscrpt_reg_LuxR_C"/>
</dbReference>
<keyword evidence="9" id="KW-1185">Reference proteome</keyword>
<evidence type="ECO:0000256" key="1">
    <source>
        <dbReference type="ARBA" id="ARBA00022553"/>
    </source>
</evidence>
<sequence>MSRPGSVIRLLIVDDHPVVRDGLSSMFERDPEFEVLGQAADGAEAVRLAEELRPDVVLMDLRMPVMDGVGATRELAARGSGARVLVLTTYDTDSHVLPAIEAGATGYLLKDAPRDDLLRAVRSAARGDAVLAPAVAALLMGRVRTPVSAPQRTPDPGPLSQRELEVLRLVAAGATNREAAARLFITEATIKSHLLNIYGKLGVGDRAAAVTEAFNRGLLLPQTPEQP</sequence>
<dbReference type="SUPFAM" id="SSF46894">
    <property type="entry name" value="C-terminal effector domain of the bipartite response regulators"/>
    <property type="match status" value="1"/>
</dbReference>
<dbReference type="InterPro" id="IPR001789">
    <property type="entry name" value="Sig_transdc_resp-reg_receiver"/>
</dbReference>
<keyword evidence="3" id="KW-0238">DNA-binding</keyword>
<dbReference type="PRINTS" id="PR00038">
    <property type="entry name" value="HTHLUXR"/>
</dbReference>
<evidence type="ECO:0000313" key="9">
    <source>
        <dbReference type="Proteomes" id="UP001500305"/>
    </source>
</evidence>
<dbReference type="SMART" id="SM00421">
    <property type="entry name" value="HTH_LUXR"/>
    <property type="match status" value="1"/>
</dbReference>
<dbReference type="CDD" id="cd17535">
    <property type="entry name" value="REC_NarL-like"/>
    <property type="match status" value="1"/>
</dbReference>
<evidence type="ECO:0000259" key="7">
    <source>
        <dbReference type="PROSITE" id="PS50110"/>
    </source>
</evidence>
<dbReference type="Pfam" id="PF00196">
    <property type="entry name" value="GerE"/>
    <property type="match status" value="1"/>
</dbReference>
<gene>
    <name evidence="8" type="ORF">GCM10010430_25700</name>
</gene>
<dbReference type="CDD" id="cd06170">
    <property type="entry name" value="LuxR_C_like"/>
    <property type="match status" value="1"/>
</dbReference>
<evidence type="ECO:0000313" key="8">
    <source>
        <dbReference type="EMBL" id="GAA2242936.1"/>
    </source>
</evidence>
<accession>A0ABP5QSS5</accession>